<accession>A0AAV9CVU5</accession>
<evidence type="ECO:0000313" key="1">
    <source>
        <dbReference type="EMBL" id="KAK1292871.1"/>
    </source>
</evidence>
<sequence length="61" mass="6849">MMLVDATIIRVDSENKYGNLLEVAQLLTDLNFIVKKGYMTSDGGCFMNGIVNINFIITYIN</sequence>
<dbReference type="EMBL" id="JAUJYO010000017">
    <property type="protein sequence ID" value="KAK1292871.1"/>
    <property type="molecule type" value="Genomic_DNA"/>
</dbReference>
<comment type="caution">
    <text evidence="1">The sequence shown here is derived from an EMBL/GenBank/DDBJ whole genome shotgun (WGS) entry which is preliminary data.</text>
</comment>
<gene>
    <name evidence="1" type="ORF">QJS10_CPB17g00856</name>
</gene>
<name>A0AAV9CVU5_ACOCL</name>
<evidence type="ECO:0000313" key="2">
    <source>
        <dbReference type="Proteomes" id="UP001180020"/>
    </source>
</evidence>
<dbReference type="InterPro" id="IPR045865">
    <property type="entry name" value="ACT-like_dom_sf"/>
</dbReference>
<organism evidence="1 2">
    <name type="scientific">Acorus calamus</name>
    <name type="common">Sweet flag</name>
    <dbReference type="NCBI Taxonomy" id="4465"/>
    <lineage>
        <taxon>Eukaryota</taxon>
        <taxon>Viridiplantae</taxon>
        <taxon>Streptophyta</taxon>
        <taxon>Embryophyta</taxon>
        <taxon>Tracheophyta</taxon>
        <taxon>Spermatophyta</taxon>
        <taxon>Magnoliopsida</taxon>
        <taxon>Liliopsida</taxon>
        <taxon>Acoraceae</taxon>
        <taxon>Acorus</taxon>
    </lineage>
</organism>
<dbReference type="AlphaFoldDB" id="A0AAV9CVU5"/>
<reference evidence="1" key="2">
    <citation type="submission" date="2023-06" db="EMBL/GenBank/DDBJ databases">
        <authorList>
            <person name="Ma L."/>
            <person name="Liu K.-W."/>
            <person name="Li Z."/>
            <person name="Hsiao Y.-Y."/>
            <person name="Qi Y."/>
            <person name="Fu T."/>
            <person name="Tang G."/>
            <person name="Zhang D."/>
            <person name="Sun W.-H."/>
            <person name="Liu D.-K."/>
            <person name="Li Y."/>
            <person name="Chen G.-Z."/>
            <person name="Liu X.-D."/>
            <person name="Liao X.-Y."/>
            <person name="Jiang Y.-T."/>
            <person name="Yu X."/>
            <person name="Hao Y."/>
            <person name="Huang J."/>
            <person name="Zhao X.-W."/>
            <person name="Ke S."/>
            <person name="Chen Y.-Y."/>
            <person name="Wu W.-L."/>
            <person name="Hsu J.-L."/>
            <person name="Lin Y.-F."/>
            <person name="Huang M.-D."/>
            <person name="Li C.-Y."/>
            <person name="Huang L."/>
            <person name="Wang Z.-W."/>
            <person name="Zhao X."/>
            <person name="Zhong W.-Y."/>
            <person name="Peng D.-H."/>
            <person name="Ahmad S."/>
            <person name="Lan S."/>
            <person name="Zhang J.-S."/>
            <person name="Tsai W.-C."/>
            <person name="Van De Peer Y."/>
            <person name="Liu Z.-J."/>
        </authorList>
    </citation>
    <scope>NUCLEOTIDE SEQUENCE</scope>
    <source>
        <strain evidence="1">CP</strain>
        <tissue evidence="1">Leaves</tissue>
    </source>
</reference>
<proteinExistence type="predicted"/>
<dbReference type="SUPFAM" id="SSF55021">
    <property type="entry name" value="ACT-like"/>
    <property type="match status" value="1"/>
</dbReference>
<protein>
    <submittedName>
        <fullName evidence="1">Uncharacterized protein</fullName>
    </submittedName>
</protein>
<dbReference type="Proteomes" id="UP001180020">
    <property type="component" value="Unassembled WGS sequence"/>
</dbReference>
<reference evidence="1" key="1">
    <citation type="journal article" date="2023" name="Nat. Commun.">
        <title>Diploid and tetraploid genomes of Acorus and the evolution of monocots.</title>
        <authorList>
            <person name="Ma L."/>
            <person name="Liu K.W."/>
            <person name="Li Z."/>
            <person name="Hsiao Y.Y."/>
            <person name="Qi Y."/>
            <person name="Fu T."/>
            <person name="Tang G.D."/>
            <person name="Zhang D."/>
            <person name="Sun W.H."/>
            <person name="Liu D.K."/>
            <person name="Li Y."/>
            <person name="Chen G.Z."/>
            <person name="Liu X.D."/>
            <person name="Liao X.Y."/>
            <person name="Jiang Y.T."/>
            <person name="Yu X."/>
            <person name="Hao Y."/>
            <person name="Huang J."/>
            <person name="Zhao X.W."/>
            <person name="Ke S."/>
            <person name="Chen Y.Y."/>
            <person name="Wu W.L."/>
            <person name="Hsu J.L."/>
            <person name="Lin Y.F."/>
            <person name="Huang M.D."/>
            <person name="Li C.Y."/>
            <person name="Huang L."/>
            <person name="Wang Z.W."/>
            <person name="Zhao X."/>
            <person name="Zhong W.Y."/>
            <person name="Peng D.H."/>
            <person name="Ahmad S."/>
            <person name="Lan S."/>
            <person name="Zhang J.S."/>
            <person name="Tsai W.C."/>
            <person name="Van de Peer Y."/>
            <person name="Liu Z.J."/>
        </authorList>
    </citation>
    <scope>NUCLEOTIDE SEQUENCE</scope>
    <source>
        <strain evidence="1">CP</strain>
    </source>
</reference>
<keyword evidence="2" id="KW-1185">Reference proteome</keyword>